<proteinExistence type="predicted"/>
<evidence type="ECO:0000313" key="2">
    <source>
        <dbReference type="EMBL" id="KLT72465.1"/>
    </source>
</evidence>
<dbReference type="InterPro" id="IPR052891">
    <property type="entry name" value="DNA-3mA_glycosylase"/>
</dbReference>
<organism evidence="2 3">
    <name type="scientific">Neisseria arctica</name>
    <dbReference type="NCBI Taxonomy" id="1470200"/>
    <lineage>
        <taxon>Bacteria</taxon>
        <taxon>Pseudomonadati</taxon>
        <taxon>Pseudomonadota</taxon>
        <taxon>Betaproteobacteria</taxon>
        <taxon>Neisseriales</taxon>
        <taxon>Neisseriaceae</taxon>
        <taxon>Neisseria</taxon>
    </lineage>
</organism>
<reference evidence="2 3" key="1">
    <citation type="submission" date="2014-11" db="EMBL/GenBank/DDBJ databases">
        <title>Genome of a novel goose pathogen.</title>
        <authorList>
            <person name="Hansen C.M."/>
            <person name="Hueffer K."/>
            <person name="Choi S.C."/>
        </authorList>
    </citation>
    <scope>NUCLEOTIDE SEQUENCE [LARGE SCALE GENOMIC DNA]</scope>
    <source>
        <strain evidence="2 3">KH1503</strain>
    </source>
</reference>
<dbReference type="EMBL" id="JTDO01000012">
    <property type="protein sequence ID" value="KLT72465.1"/>
    <property type="molecule type" value="Genomic_DNA"/>
</dbReference>
<dbReference type="STRING" id="1470200.PL75_07935"/>
<sequence length="186" mass="21194">MSYCDYANALPADTDNPNKHYHDHAYGFPIEDDNELFERLVLEINQAGLSWTLILKKQVAFQTAYSGFDIAAVAAYGETDRERLLADPGIVRNRLKVDAAIYNARQILLLQQQYGSFKQWLDTHHPRSKEAWVKLFKKQFKFVGGEIVNEFLMSTGYLPGAHEPGCPVYEKTLAAKPKWLEAKLEA</sequence>
<dbReference type="PANTHER" id="PTHR30037">
    <property type="entry name" value="DNA-3-METHYLADENINE GLYCOSYLASE 1"/>
    <property type="match status" value="1"/>
</dbReference>
<dbReference type="AlphaFoldDB" id="A0A0J0YQQ6"/>
<keyword evidence="1" id="KW-0479">Metal-binding</keyword>
<dbReference type="InterPro" id="IPR011257">
    <property type="entry name" value="DNA_glycosylase"/>
</dbReference>
<dbReference type="GO" id="GO:0046872">
    <property type="term" value="F:metal ion binding"/>
    <property type="evidence" value="ECO:0007669"/>
    <property type="project" value="UniProtKB-KW"/>
</dbReference>
<dbReference type="PANTHER" id="PTHR30037:SF4">
    <property type="entry name" value="DNA-3-METHYLADENINE GLYCOSYLASE I"/>
    <property type="match status" value="1"/>
</dbReference>
<evidence type="ECO:0000313" key="3">
    <source>
        <dbReference type="Proteomes" id="UP000036027"/>
    </source>
</evidence>
<dbReference type="GO" id="GO:0008725">
    <property type="term" value="F:DNA-3-methyladenine glycosylase activity"/>
    <property type="evidence" value="ECO:0007669"/>
    <property type="project" value="InterPro"/>
</dbReference>
<accession>A0A0J0YQQ6</accession>
<dbReference type="InterPro" id="IPR005019">
    <property type="entry name" value="Adenine_glyco"/>
</dbReference>
<keyword evidence="1" id="KW-0862">Zinc</keyword>
<feature type="binding site" evidence="1">
    <location>
        <position position="22"/>
    </location>
    <ligand>
        <name>Zn(2+)</name>
        <dbReference type="ChEBI" id="CHEBI:29105"/>
    </ligand>
</feature>
<dbReference type="PATRIC" id="fig|1470200.3.peg.491"/>
<name>A0A0J0YQQ6_9NEIS</name>
<feature type="binding site" evidence="1">
    <location>
        <position position="4"/>
    </location>
    <ligand>
        <name>Zn(2+)</name>
        <dbReference type="ChEBI" id="CHEBI:29105"/>
    </ligand>
</feature>
<dbReference type="Gene3D" id="1.10.340.30">
    <property type="entry name" value="Hypothetical protein, domain 2"/>
    <property type="match status" value="1"/>
</dbReference>
<dbReference type="RefSeq" id="WP_047761394.1">
    <property type="nucleotide sequence ID" value="NZ_CP091510.1"/>
</dbReference>
<protein>
    <submittedName>
        <fullName evidence="2">DNA-3-methyladenine glycosylase</fullName>
    </submittedName>
</protein>
<dbReference type="SUPFAM" id="SSF48150">
    <property type="entry name" value="DNA-glycosylase"/>
    <property type="match status" value="1"/>
</dbReference>
<dbReference type="Pfam" id="PF03352">
    <property type="entry name" value="Adenine_glyco"/>
    <property type="match status" value="1"/>
</dbReference>
<dbReference type="GO" id="GO:0006284">
    <property type="term" value="P:base-excision repair"/>
    <property type="evidence" value="ECO:0007669"/>
    <property type="project" value="InterPro"/>
</dbReference>
<dbReference type="OrthoDB" id="9807664at2"/>
<gene>
    <name evidence="2" type="ORF">PL75_07935</name>
</gene>
<evidence type="ECO:0000256" key="1">
    <source>
        <dbReference type="PIRSR" id="PIRSR605019-1"/>
    </source>
</evidence>
<keyword evidence="3" id="KW-1185">Reference proteome</keyword>
<comment type="caution">
    <text evidence="2">The sequence shown here is derived from an EMBL/GenBank/DDBJ whole genome shotgun (WGS) entry which is preliminary data.</text>
</comment>
<dbReference type="Proteomes" id="UP000036027">
    <property type="component" value="Unassembled WGS sequence"/>
</dbReference>